<comment type="caution">
    <text evidence="2">The sequence shown here is derived from an EMBL/GenBank/DDBJ whole genome shotgun (WGS) entry which is preliminary data.</text>
</comment>
<feature type="compositionally biased region" description="Polar residues" evidence="1">
    <location>
        <begin position="730"/>
        <end position="741"/>
    </location>
</feature>
<sequence>MAARFRFSSPRSLKMSAPGKPKDCLAAKYFIQRQKVGNKSGQYLHECSFCHTELEHRDNKLLKHLSSPKKCPGVPSDVRKEANRALMAKTGVTADALNNLGLPKPKEDPAATSEEIGISIEGEGTGEGRAVVKKRKGPKGTMLDLYVDYGMSKEAIRDVHVKLFRYIVHGRTSFTSPENPFFLAFCNSIRPSYIPPTSYVLRNTIFDGEFAWVHIAECGWLKERKCHTILHDGWEDKAGRALGGTVAANNKTSPVVLCLEDMTADRASADRHVQSIKVGIEKMELDVKTIIAVTTDNPTVMQAARRKMEEYYWILTFPCSLHGLNTIIGKIVSYEPFKRILMGTARFVSYFNGSHFWGGQLEFAAKALGIKCGLETKTDTRWYSLSKQGLSVEEHKRPSRHVCIHEDTTKKTNGYSPVAADIVHLVLHDDTFWDWLNQLLRVIKPLVDAIGNLEARDTNLADCMLELIRCAHHMNKLVFEPDDMRRLFSIATHKWRWDGVRAHKLADDMEHYFHCRAPFTGHAKDGLSWWENLAIDANDHPIKTLAITLFEVVPHAADVERLFSDLGAIQGDLRTRLSVEHSEELGMMRSHYNATLVDQGLRRRYCHGHMHTKNESGINSDTLGSLKTNFLYGSQTSPIEVPDGEDSHADLVADPVSSITSSDVDQAFARLAEEAKEAQELPLEPEIEGQTITAAEQFDEKELERINKGLGPESFQDNVSIHVGDAGGSSEWSIDSILSAN</sequence>
<dbReference type="EMBL" id="JAACJM010000011">
    <property type="protein sequence ID" value="KAF5370314.1"/>
    <property type="molecule type" value="Genomic_DNA"/>
</dbReference>
<reference evidence="2 3" key="1">
    <citation type="journal article" date="2020" name="ISME J.">
        <title>Uncovering the hidden diversity of litter-decomposition mechanisms in mushroom-forming fungi.</title>
        <authorList>
            <person name="Floudas D."/>
            <person name="Bentzer J."/>
            <person name="Ahren D."/>
            <person name="Johansson T."/>
            <person name="Persson P."/>
            <person name="Tunlid A."/>
        </authorList>
    </citation>
    <scope>NUCLEOTIDE SEQUENCE [LARGE SCALE GENOMIC DNA]</scope>
    <source>
        <strain evidence="2 3">CBS 291.85</strain>
    </source>
</reference>
<evidence type="ECO:0008006" key="4">
    <source>
        <dbReference type="Google" id="ProtNLM"/>
    </source>
</evidence>
<evidence type="ECO:0000256" key="1">
    <source>
        <dbReference type="SAM" id="MobiDB-lite"/>
    </source>
</evidence>
<evidence type="ECO:0000313" key="3">
    <source>
        <dbReference type="Proteomes" id="UP000559256"/>
    </source>
</evidence>
<dbReference type="Proteomes" id="UP000559256">
    <property type="component" value="Unassembled WGS sequence"/>
</dbReference>
<gene>
    <name evidence="2" type="ORF">D9758_006939</name>
</gene>
<dbReference type="SUPFAM" id="SSF53098">
    <property type="entry name" value="Ribonuclease H-like"/>
    <property type="match status" value="1"/>
</dbReference>
<accession>A0A8H5LUW0</accession>
<protein>
    <recommendedName>
        <fullName evidence="4">DUF659 domain-containing protein</fullName>
    </recommendedName>
</protein>
<feature type="region of interest" description="Disordered" evidence="1">
    <location>
        <begin position="707"/>
        <end position="741"/>
    </location>
</feature>
<dbReference type="AlphaFoldDB" id="A0A8H5LUW0"/>
<evidence type="ECO:0000313" key="2">
    <source>
        <dbReference type="EMBL" id="KAF5370314.1"/>
    </source>
</evidence>
<dbReference type="InterPro" id="IPR012337">
    <property type="entry name" value="RNaseH-like_sf"/>
</dbReference>
<organism evidence="2 3">
    <name type="scientific">Tetrapyrgos nigripes</name>
    <dbReference type="NCBI Taxonomy" id="182062"/>
    <lineage>
        <taxon>Eukaryota</taxon>
        <taxon>Fungi</taxon>
        <taxon>Dikarya</taxon>
        <taxon>Basidiomycota</taxon>
        <taxon>Agaricomycotina</taxon>
        <taxon>Agaricomycetes</taxon>
        <taxon>Agaricomycetidae</taxon>
        <taxon>Agaricales</taxon>
        <taxon>Marasmiineae</taxon>
        <taxon>Marasmiaceae</taxon>
        <taxon>Tetrapyrgos</taxon>
    </lineage>
</organism>
<keyword evidence="3" id="KW-1185">Reference proteome</keyword>
<dbReference type="OrthoDB" id="3226942at2759"/>
<name>A0A8H5LUW0_9AGAR</name>
<proteinExistence type="predicted"/>